<dbReference type="PANTHER" id="PTHR32322">
    <property type="entry name" value="INNER MEMBRANE TRANSPORTER"/>
    <property type="match status" value="1"/>
</dbReference>
<feature type="transmembrane region" description="Helical" evidence="6">
    <location>
        <begin position="98"/>
        <end position="116"/>
    </location>
</feature>
<evidence type="ECO:0000259" key="7">
    <source>
        <dbReference type="Pfam" id="PF00892"/>
    </source>
</evidence>
<feature type="transmembrane region" description="Helical" evidence="6">
    <location>
        <begin position="123"/>
        <end position="143"/>
    </location>
</feature>
<dbReference type="Pfam" id="PF00892">
    <property type="entry name" value="EamA"/>
    <property type="match status" value="1"/>
</dbReference>
<dbReference type="InterPro" id="IPR000620">
    <property type="entry name" value="EamA_dom"/>
</dbReference>
<feature type="transmembrane region" description="Helical" evidence="6">
    <location>
        <begin position="238"/>
        <end position="258"/>
    </location>
</feature>
<keyword evidence="4 6" id="KW-1133">Transmembrane helix</keyword>
<feature type="domain" description="EamA" evidence="7">
    <location>
        <begin position="150"/>
        <end position="277"/>
    </location>
</feature>
<feature type="transmembrane region" description="Helical" evidence="6">
    <location>
        <begin position="149"/>
        <end position="167"/>
    </location>
</feature>
<evidence type="ECO:0000256" key="4">
    <source>
        <dbReference type="ARBA" id="ARBA00022989"/>
    </source>
</evidence>
<gene>
    <name evidence="8" type="ORF">ABVT11_15700</name>
</gene>
<dbReference type="InterPro" id="IPR037185">
    <property type="entry name" value="EmrE-like"/>
</dbReference>
<keyword evidence="5 6" id="KW-0472">Membrane</keyword>
<evidence type="ECO:0000256" key="3">
    <source>
        <dbReference type="ARBA" id="ARBA00022692"/>
    </source>
</evidence>
<name>A0ABV2CTN3_9RHOO</name>
<evidence type="ECO:0000256" key="6">
    <source>
        <dbReference type="SAM" id="Phobius"/>
    </source>
</evidence>
<dbReference type="EMBL" id="JBEWLZ010000010">
    <property type="protein sequence ID" value="MET1491284.1"/>
    <property type="molecule type" value="Genomic_DNA"/>
</dbReference>
<evidence type="ECO:0000256" key="5">
    <source>
        <dbReference type="ARBA" id="ARBA00023136"/>
    </source>
</evidence>
<dbReference type="RefSeq" id="WP_345930319.1">
    <property type="nucleotide sequence ID" value="NZ_JBDIVF010000016.1"/>
</dbReference>
<protein>
    <submittedName>
        <fullName evidence="8">DMT family transporter</fullName>
    </submittedName>
</protein>
<organism evidence="8 9">
    <name type="scientific">Uliginosibacterium paludis</name>
    <dbReference type="NCBI Taxonomy" id="1615952"/>
    <lineage>
        <taxon>Bacteria</taxon>
        <taxon>Pseudomonadati</taxon>
        <taxon>Pseudomonadota</taxon>
        <taxon>Betaproteobacteria</taxon>
        <taxon>Rhodocyclales</taxon>
        <taxon>Zoogloeaceae</taxon>
        <taxon>Uliginosibacterium</taxon>
    </lineage>
</organism>
<feature type="transmembrane region" description="Helical" evidence="6">
    <location>
        <begin position="264"/>
        <end position="283"/>
    </location>
</feature>
<evidence type="ECO:0000256" key="2">
    <source>
        <dbReference type="ARBA" id="ARBA00007362"/>
    </source>
</evidence>
<proteinExistence type="inferred from homology"/>
<dbReference type="SUPFAM" id="SSF103481">
    <property type="entry name" value="Multidrug resistance efflux transporter EmrE"/>
    <property type="match status" value="2"/>
</dbReference>
<keyword evidence="9" id="KW-1185">Reference proteome</keyword>
<accession>A0ABV2CTN3</accession>
<reference evidence="8 9" key="1">
    <citation type="submission" date="2024-07" db="EMBL/GenBank/DDBJ databases">
        <title>Uliginosibacterium paludis KCTC:42655.</title>
        <authorList>
            <person name="Kim M.K."/>
        </authorList>
    </citation>
    <scope>NUCLEOTIDE SEQUENCE [LARGE SCALE GENOMIC DNA]</scope>
    <source>
        <strain evidence="8 9">KCTC 42655</strain>
    </source>
</reference>
<feature type="transmembrane region" description="Helical" evidence="6">
    <location>
        <begin position="42"/>
        <end position="63"/>
    </location>
</feature>
<sequence>MRTPSPDSSRPLLAASAVLLALAAQNIGAAFAKQLFPLVGAEGVTALRVGISAAILLALWRPWRRLPSRQDARNLLIYGLGMGCMNLFIYHAFARIPIGIAVAIEVSGPLSVVLFASRRPRDFAWLACMVMGLTLLLPITRHASALDPVGVLWAIGAAVCWALYIVFGKRVSHIESGHAVAWGMTAAALFAVPLGVSHAGSALLSPVILLTGLTVAVLSSTLPYSFEMMALRRLPRRVFGILVSAAPAIAALAGWLILDERLGLQQWLAIALVMFASAGSAATTDRSAAAA</sequence>
<keyword evidence="3 6" id="KW-0812">Transmembrane</keyword>
<dbReference type="InterPro" id="IPR050638">
    <property type="entry name" value="AA-Vitamin_Transporters"/>
</dbReference>
<evidence type="ECO:0000256" key="1">
    <source>
        <dbReference type="ARBA" id="ARBA00004141"/>
    </source>
</evidence>
<feature type="transmembrane region" description="Helical" evidence="6">
    <location>
        <begin position="179"/>
        <end position="196"/>
    </location>
</feature>
<dbReference type="PANTHER" id="PTHR32322:SF2">
    <property type="entry name" value="EAMA DOMAIN-CONTAINING PROTEIN"/>
    <property type="match status" value="1"/>
</dbReference>
<evidence type="ECO:0000313" key="9">
    <source>
        <dbReference type="Proteomes" id="UP001548590"/>
    </source>
</evidence>
<feature type="transmembrane region" description="Helical" evidence="6">
    <location>
        <begin position="202"/>
        <end position="226"/>
    </location>
</feature>
<comment type="similarity">
    <text evidence="2">Belongs to the EamA transporter family.</text>
</comment>
<dbReference type="Proteomes" id="UP001548590">
    <property type="component" value="Unassembled WGS sequence"/>
</dbReference>
<evidence type="ECO:0000313" key="8">
    <source>
        <dbReference type="EMBL" id="MET1491284.1"/>
    </source>
</evidence>
<comment type="caution">
    <text evidence="8">The sequence shown here is derived from an EMBL/GenBank/DDBJ whole genome shotgun (WGS) entry which is preliminary data.</text>
</comment>
<feature type="transmembrane region" description="Helical" evidence="6">
    <location>
        <begin position="75"/>
        <end position="92"/>
    </location>
</feature>
<comment type="subcellular location">
    <subcellularLocation>
        <location evidence="1">Membrane</location>
        <topology evidence="1">Multi-pass membrane protein</topology>
    </subcellularLocation>
</comment>